<reference evidence="4" key="2">
    <citation type="submission" date="2025-08" db="UniProtKB">
        <authorList>
            <consortium name="Ensembl"/>
        </authorList>
    </citation>
    <scope>IDENTIFICATION</scope>
</reference>
<dbReference type="AlphaFoldDB" id="A0A8D0CH86"/>
<feature type="compositionally biased region" description="Pro residues" evidence="3">
    <location>
        <begin position="366"/>
        <end position="385"/>
    </location>
</feature>
<feature type="region of interest" description="Disordered" evidence="3">
    <location>
        <begin position="362"/>
        <end position="392"/>
    </location>
</feature>
<evidence type="ECO:0000256" key="1">
    <source>
        <dbReference type="ARBA" id="ARBA00008839"/>
    </source>
</evidence>
<dbReference type="GO" id="GO:0005634">
    <property type="term" value="C:nucleus"/>
    <property type="evidence" value="ECO:0007669"/>
    <property type="project" value="TreeGrafter"/>
</dbReference>
<name>A0A8D0CH86_SCLFO</name>
<proteinExistence type="inferred from homology"/>
<feature type="compositionally biased region" description="Polar residues" evidence="3">
    <location>
        <begin position="157"/>
        <end position="166"/>
    </location>
</feature>
<reference evidence="4 5" key="1">
    <citation type="submission" date="2019-04" db="EMBL/GenBank/DDBJ databases">
        <authorList>
            <consortium name="Wellcome Sanger Institute Data Sharing"/>
        </authorList>
    </citation>
    <scope>NUCLEOTIDE SEQUENCE [LARGE SCALE GENOMIC DNA]</scope>
</reference>
<dbReference type="GO" id="GO:0051642">
    <property type="term" value="P:centrosome localization"/>
    <property type="evidence" value="ECO:0007669"/>
    <property type="project" value="TreeGrafter"/>
</dbReference>
<evidence type="ECO:0000313" key="5">
    <source>
        <dbReference type="Proteomes" id="UP000694397"/>
    </source>
</evidence>
<feature type="region of interest" description="Disordered" evidence="3">
    <location>
        <begin position="498"/>
        <end position="534"/>
    </location>
</feature>
<organism evidence="4 5">
    <name type="scientific">Scleropages formosus</name>
    <name type="common">Asian bonytongue</name>
    <name type="synonym">Osteoglossum formosum</name>
    <dbReference type="NCBI Taxonomy" id="113540"/>
    <lineage>
        <taxon>Eukaryota</taxon>
        <taxon>Metazoa</taxon>
        <taxon>Chordata</taxon>
        <taxon>Craniata</taxon>
        <taxon>Vertebrata</taxon>
        <taxon>Euteleostomi</taxon>
        <taxon>Actinopterygii</taxon>
        <taxon>Neopterygii</taxon>
        <taxon>Teleostei</taxon>
        <taxon>Osteoglossocephala</taxon>
        <taxon>Osteoglossomorpha</taxon>
        <taxon>Osteoglossiformes</taxon>
        <taxon>Osteoglossidae</taxon>
        <taxon>Scleropages</taxon>
    </lineage>
</organism>
<accession>A0A8D0CH86</accession>
<comment type="similarity">
    <text evidence="1">Belongs to the SAPAP family.</text>
</comment>
<evidence type="ECO:0000313" key="4">
    <source>
        <dbReference type="Ensembl" id="ENSSFOP00015069693.1"/>
    </source>
</evidence>
<dbReference type="GO" id="GO:0051382">
    <property type="term" value="P:kinetochore assembly"/>
    <property type="evidence" value="ECO:0007669"/>
    <property type="project" value="TreeGrafter"/>
</dbReference>
<dbReference type="GO" id="GO:0023052">
    <property type="term" value="P:signaling"/>
    <property type="evidence" value="ECO:0007669"/>
    <property type="project" value="InterPro"/>
</dbReference>
<feature type="compositionally biased region" description="Polar residues" evidence="3">
    <location>
        <begin position="179"/>
        <end position="191"/>
    </location>
</feature>
<dbReference type="OrthoDB" id="10023951at2759"/>
<feature type="region of interest" description="Disordered" evidence="3">
    <location>
        <begin position="178"/>
        <end position="290"/>
    </location>
</feature>
<reference evidence="4" key="3">
    <citation type="submission" date="2025-09" db="UniProtKB">
        <authorList>
            <consortium name="Ensembl"/>
        </authorList>
    </citation>
    <scope>IDENTIFICATION</scope>
</reference>
<dbReference type="GO" id="GO:0007052">
    <property type="term" value="P:mitotic spindle organization"/>
    <property type="evidence" value="ECO:0007669"/>
    <property type="project" value="TreeGrafter"/>
</dbReference>
<dbReference type="Ensembl" id="ENSSFOT00015073346.1">
    <property type="protein sequence ID" value="ENSSFOP00015069693.1"/>
    <property type="gene ID" value="ENSSFOG00015023749.2"/>
</dbReference>
<feature type="compositionally biased region" description="Polar residues" evidence="3">
    <location>
        <begin position="200"/>
        <end position="220"/>
    </location>
</feature>
<dbReference type="Pfam" id="PF03359">
    <property type="entry name" value="GKAP"/>
    <property type="match status" value="1"/>
</dbReference>
<feature type="compositionally biased region" description="Basic and acidic residues" evidence="3">
    <location>
        <begin position="30"/>
        <end position="39"/>
    </location>
</feature>
<dbReference type="GeneTree" id="ENSGT00940000158652"/>
<sequence length="955" mass="103656">MMETRFSHLYQRDSSVSMLRVKMSRRRSQSQKENRDRAMNRRRRLDKLPELESFALEMSVSCQPAVLQKQAKTNLAAENRKQQLARYKEAKELQKEKERREKEKRGIFKVGLYKPQPLAVLSQVSILPSRTKAQVPAQSTRMTRSMKQQQDQKMSQPVTQKTATVSVSRKVEPAVLRASASQVTTKTQAAPTASRGKATAGQSTVHVPTTRSVSNQQITSAMKKPSPVDSTLRGPTTRAAAKQLAEPIQSRGKSVLSGSKDIYNSGKIGTRSEMKEQKPASQDKVQASAEPELISREGMKETTEANGFLAPLSFAPKNFVFQAPAGLKCFQSVPLTPRSADSFLTPSYSGVPPPVSFSPVFHQPCAEPPAPSPHPPTPLPVPQLPSTPSSQEAQHDVAYFRTIMASETDRLTQLCEQWDVRTEDTSIPEEMRERMRTAVGQARLLMKERFQQFGGLVDDCDLGRGEKITTCSDLQGFWDMVYFQVEDVTKKFDALKEAESRGWEDEPTPQPQPKRNVRKPPTATTGVKGAKEGGVTAAAKSRLAAVKAAMRAKQAASSANADVPAASAGHPAEVLVFHGGFFKVESPAKLPGPLRRSARLSAAPSPHHSSCIASKLTTPASSRCSTAASRLVLTPTNKATASLSPAHTCSTLTPKLTHTEAVGSSSRLSSFSVQEPNEGPVMQLAGDNRQSLSSVQLELTPKHAEAHNEKSSVASALETVSSQSWVNKMQVLHLADQEGASGQFVTAKECPLTGQNSTIFFSPCNKADSSHPSGHQLSFTLSPCPSEAASTEHGPLAPTELSLTLQEPHQSSGHTVVISSSPPLSSPNSADMDMISNINTSYTEDAPGLDFEQYLRPALRSGLSPRLSDTARTSPMSIDIFEEGPVPWLGEQPAGGSLTHMGVLGEMSSLGPMFTQQNNMATDSGLLPFTPEQRIRVRPSVCERDLMTFTPPLKH</sequence>
<dbReference type="GO" id="GO:0007059">
    <property type="term" value="P:chromosome segregation"/>
    <property type="evidence" value="ECO:0007669"/>
    <property type="project" value="TreeGrafter"/>
</dbReference>
<dbReference type="PANTHER" id="PTHR12353:SF1">
    <property type="entry name" value="DISKS LARGE-ASSOCIATED PROTEIN 5"/>
    <property type="match status" value="1"/>
</dbReference>
<keyword evidence="2" id="KW-0175">Coiled coil</keyword>
<dbReference type="GO" id="GO:0007346">
    <property type="term" value="P:regulation of mitotic cell cycle"/>
    <property type="evidence" value="ECO:0007669"/>
    <property type="project" value="TreeGrafter"/>
</dbReference>
<protein>
    <recommendedName>
        <fullName evidence="6">Disks large-associated protein 5-like</fullName>
    </recommendedName>
</protein>
<feature type="coiled-coil region" evidence="2">
    <location>
        <begin position="77"/>
        <end position="104"/>
    </location>
</feature>
<evidence type="ECO:0000256" key="3">
    <source>
        <dbReference type="SAM" id="MobiDB-lite"/>
    </source>
</evidence>
<dbReference type="Proteomes" id="UP000694397">
    <property type="component" value="Chromosome 20"/>
</dbReference>
<feature type="region of interest" description="Disordered" evidence="3">
    <location>
        <begin position="132"/>
        <end position="166"/>
    </location>
</feature>
<feature type="region of interest" description="Disordered" evidence="3">
    <location>
        <begin position="660"/>
        <end position="680"/>
    </location>
</feature>
<dbReference type="GO" id="GO:0008017">
    <property type="term" value="F:microtubule binding"/>
    <property type="evidence" value="ECO:0007669"/>
    <property type="project" value="TreeGrafter"/>
</dbReference>
<dbReference type="GO" id="GO:0005737">
    <property type="term" value="C:cytoplasm"/>
    <property type="evidence" value="ECO:0007669"/>
    <property type="project" value="TreeGrafter"/>
</dbReference>
<feature type="compositionally biased region" description="Low complexity" evidence="3">
    <location>
        <begin position="145"/>
        <end position="156"/>
    </location>
</feature>
<dbReference type="PANTHER" id="PTHR12353">
    <property type="entry name" value="DISKS LARGE-ASSOCIATED PROTEIN DAP SAP90/PSD-95-ASSOCIATED PROTEIN"/>
    <property type="match status" value="1"/>
</dbReference>
<gene>
    <name evidence="4" type="primary">dlgap5</name>
</gene>
<evidence type="ECO:0008006" key="6">
    <source>
        <dbReference type="Google" id="ProtNLM"/>
    </source>
</evidence>
<evidence type="ECO:0000256" key="2">
    <source>
        <dbReference type="SAM" id="Coils"/>
    </source>
</evidence>
<feature type="compositionally biased region" description="Polar residues" evidence="3">
    <location>
        <begin position="132"/>
        <end position="143"/>
    </location>
</feature>
<dbReference type="InterPro" id="IPR005026">
    <property type="entry name" value="SAPAP"/>
</dbReference>
<feature type="region of interest" description="Disordered" evidence="3">
    <location>
        <begin position="18"/>
        <end position="39"/>
    </location>
</feature>
<dbReference type="GO" id="GO:0031616">
    <property type="term" value="C:spindle pole centrosome"/>
    <property type="evidence" value="ECO:0007669"/>
    <property type="project" value="TreeGrafter"/>
</dbReference>
<keyword evidence="5" id="KW-1185">Reference proteome</keyword>